<dbReference type="AlphaFoldDB" id="A0A7C8KQZ9"/>
<comment type="caution">
    <text evidence="1">The sequence shown here is derived from an EMBL/GenBank/DDBJ whole genome shotgun (WGS) entry which is preliminary data.</text>
</comment>
<dbReference type="InterPro" id="IPR006379">
    <property type="entry name" value="HAD-SF_hydro_IIB"/>
</dbReference>
<dbReference type="RefSeq" id="WP_153402441.1">
    <property type="nucleotide sequence ID" value="NZ_ML762427.1"/>
</dbReference>
<dbReference type="PANTHER" id="PTHR10000:SF25">
    <property type="entry name" value="PHOSPHATASE YKRA-RELATED"/>
    <property type="match status" value="1"/>
</dbReference>
<evidence type="ECO:0000313" key="1">
    <source>
        <dbReference type="EMBL" id="KAB8137834.1"/>
    </source>
</evidence>
<dbReference type="InterPro" id="IPR000150">
    <property type="entry name" value="Cof"/>
</dbReference>
<accession>A0A7C8KQZ9</accession>
<gene>
    <name evidence="1" type="ORF">F9U64_07825</name>
</gene>
<keyword evidence="2" id="KW-1185">Reference proteome</keyword>
<dbReference type="Gene3D" id="3.40.50.1000">
    <property type="entry name" value="HAD superfamily/HAD-like"/>
    <property type="match status" value="1"/>
</dbReference>
<dbReference type="Gene3D" id="3.30.1240.10">
    <property type="match status" value="1"/>
</dbReference>
<dbReference type="InterPro" id="IPR036412">
    <property type="entry name" value="HAD-like_sf"/>
</dbReference>
<proteinExistence type="predicted"/>
<evidence type="ECO:0000313" key="2">
    <source>
        <dbReference type="Proteomes" id="UP000480246"/>
    </source>
</evidence>
<sequence>MNQKIIFLDVDGTIVNDNGIIPDSAYHAIQQARRNGHLVFLSTGRSKAELFDHIMEIGFDGIIGAAGGYIEVTNEVIFHQFVEKEAIEHLVSFFNHHNIDFYLESNGGLFASKGCKAHILKIIDQTIAEKPELKDEMEKGLRPFHDILIDDDNIIREDINKISFLGSALPFEMIQKEFQTKFEVILSTVPLFGENSGELSIKGINKAIAIERVLAHLKKDRADTFAYGDGMNDLEMISYVNCGIAMANAKEKLKEAADDVTFSPDEDGLYHSFKKYQII</sequence>
<dbReference type="SFLD" id="SFLDS00003">
    <property type="entry name" value="Haloacid_Dehalogenase"/>
    <property type="match status" value="1"/>
</dbReference>
<dbReference type="PROSITE" id="PS01228">
    <property type="entry name" value="COF_1"/>
    <property type="match status" value="1"/>
</dbReference>
<dbReference type="SUPFAM" id="SSF56784">
    <property type="entry name" value="HAD-like"/>
    <property type="match status" value="1"/>
</dbReference>
<dbReference type="Proteomes" id="UP000480246">
    <property type="component" value="Unassembled WGS sequence"/>
</dbReference>
<dbReference type="EMBL" id="WEID01000035">
    <property type="protein sequence ID" value="KAB8137834.1"/>
    <property type="molecule type" value="Genomic_DNA"/>
</dbReference>
<dbReference type="GO" id="GO:0016791">
    <property type="term" value="F:phosphatase activity"/>
    <property type="evidence" value="ECO:0007669"/>
    <property type="project" value="TreeGrafter"/>
</dbReference>
<dbReference type="PANTHER" id="PTHR10000">
    <property type="entry name" value="PHOSPHOSERINE PHOSPHATASE"/>
    <property type="match status" value="1"/>
</dbReference>
<name>A0A7C8KQZ9_9BACI</name>
<dbReference type="NCBIfam" id="TIGR00099">
    <property type="entry name" value="Cof-subfamily"/>
    <property type="match status" value="1"/>
</dbReference>
<protein>
    <submittedName>
        <fullName evidence="1">Cof-type HAD-IIB family hydrolase</fullName>
    </submittedName>
</protein>
<dbReference type="InterPro" id="IPR023214">
    <property type="entry name" value="HAD_sf"/>
</dbReference>
<dbReference type="OrthoDB" id="9810101at2"/>
<dbReference type="GO" id="GO:0000287">
    <property type="term" value="F:magnesium ion binding"/>
    <property type="evidence" value="ECO:0007669"/>
    <property type="project" value="TreeGrafter"/>
</dbReference>
<keyword evidence="1" id="KW-0378">Hydrolase</keyword>
<dbReference type="GO" id="GO:0005829">
    <property type="term" value="C:cytosol"/>
    <property type="evidence" value="ECO:0007669"/>
    <property type="project" value="TreeGrafter"/>
</dbReference>
<reference evidence="1 2" key="1">
    <citation type="submission" date="2019-10" db="EMBL/GenBank/DDBJ databases">
        <title>Gracilibacillus sp. nov. isolated from rice seeds.</title>
        <authorList>
            <person name="He S."/>
        </authorList>
    </citation>
    <scope>NUCLEOTIDE SEQUENCE [LARGE SCALE GENOMIC DNA]</scope>
    <source>
        <strain evidence="1 2">TD8</strain>
    </source>
</reference>
<dbReference type="SFLD" id="SFLDG01140">
    <property type="entry name" value="C2.B:_Phosphomannomutase_and_P"/>
    <property type="match status" value="1"/>
</dbReference>
<dbReference type="Pfam" id="PF08282">
    <property type="entry name" value="Hydrolase_3"/>
    <property type="match status" value="1"/>
</dbReference>
<dbReference type="NCBIfam" id="TIGR01484">
    <property type="entry name" value="HAD-SF-IIB"/>
    <property type="match status" value="1"/>
</dbReference>
<organism evidence="1 2">
    <name type="scientific">Gracilibacillus oryzae</name>
    <dbReference type="NCBI Taxonomy" id="1672701"/>
    <lineage>
        <taxon>Bacteria</taxon>
        <taxon>Bacillati</taxon>
        <taxon>Bacillota</taxon>
        <taxon>Bacilli</taxon>
        <taxon>Bacillales</taxon>
        <taxon>Bacillaceae</taxon>
        <taxon>Gracilibacillus</taxon>
    </lineage>
</organism>